<proteinExistence type="predicted"/>
<feature type="transmembrane region" description="Helical" evidence="1">
    <location>
        <begin position="165"/>
        <end position="182"/>
    </location>
</feature>
<evidence type="ECO:0000313" key="2">
    <source>
        <dbReference type="EMBL" id="TKI72811.1"/>
    </source>
</evidence>
<sequence>MIRWELKKLLNPVWMSVVFSLIASIWILLMYFVSTSGEQRIVERFFSYWSVLGSLSLGMIILFVNTKLFSLDSEQHIKEVVLTTKHGKRRLLATRFFVTMMFTAIIVSLLMALQLAGLLLFVEPEYGMLNATYMMQIVTVFIGSELFAIFAACLCILLSSHAATVTLCAFLFGCTYIFRTNFETSIFSLNGLFDKGFFSYLVRGETLLNSEVQAFIAWYGFLMMITIILTLTFQSRRNEL</sequence>
<feature type="transmembrane region" description="Helical" evidence="1">
    <location>
        <begin position="45"/>
        <end position="64"/>
    </location>
</feature>
<feature type="transmembrane region" description="Helical" evidence="1">
    <location>
        <begin position="96"/>
        <end position="121"/>
    </location>
</feature>
<keyword evidence="3" id="KW-1185">Reference proteome</keyword>
<keyword evidence="1" id="KW-0812">Transmembrane</keyword>
<feature type="transmembrane region" description="Helical" evidence="1">
    <location>
        <begin position="12"/>
        <end position="33"/>
    </location>
</feature>
<dbReference type="RefSeq" id="WP_107895554.1">
    <property type="nucleotide sequence ID" value="NZ_PYWM01000011.1"/>
</dbReference>
<organism evidence="2 3">
    <name type="scientific">Lysinibacillus mangiferihumi</name>
    <dbReference type="NCBI Taxonomy" id="1130819"/>
    <lineage>
        <taxon>Bacteria</taxon>
        <taxon>Bacillati</taxon>
        <taxon>Bacillota</taxon>
        <taxon>Bacilli</taxon>
        <taxon>Bacillales</taxon>
        <taxon>Bacillaceae</taxon>
        <taxon>Lysinibacillus</taxon>
    </lineage>
</organism>
<keyword evidence="1" id="KW-0472">Membrane</keyword>
<dbReference type="EMBL" id="SZPU01000001">
    <property type="protein sequence ID" value="TKI72811.1"/>
    <property type="molecule type" value="Genomic_DNA"/>
</dbReference>
<keyword evidence="1" id="KW-1133">Transmembrane helix</keyword>
<feature type="transmembrane region" description="Helical" evidence="1">
    <location>
        <begin position="133"/>
        <end position="158"/>
    </location>
</feature>
<reference evidence="2 3" key="1">
    <citation type="submission" date="2019-04" db="EMBL/GenBank/DDBJ databases">
        <title>Lysinibacillus genome sequencing.</title>
        <authorList>
            <person name="Dunlap C."/>
        </authorList>
    </citation>
    <scope>NUCLEOTIDE SEQUENCE [LARGE SCALE GENOMIC DNA]</scope>
    <source>
        <strain evidence="2 3">CCTCC AB 2010389</strain>
    </source>
</reference>
<protein>
    <submittedName>
        <fullName evidence="2">Uncharacterized protein</fullName>
    </submittedName>
</protein>
<name>A0A4U2ZH44_9BACI</name>
<feature type="transmembrane region" description="Helical" evidence="1">
    <location>
        <begin position="215"/>
        <end position="233"/>
    </location>
</feature>
<gene>
    <name evidence="2" type="ORF">FC756_00535</name>
</gene>
<dbReference type="Proteomes" id="UP000308744">
    <property type="component" value="Unassembled WGS sequence"/>
</dbReference>
<evidence type="ECO:0000313" key="3">
    <source>
        <dbReference type="Proteomes" id="UP000308744"/>
    </source>
</evidence>
<comment type="caution">
    <text evidence="2">The sequence shown here is derived from an EMBL/GenBank/DDBJ whole genome shotgun (WGS) entry which is preliminary data.</text>
</comment>
<evidence type="ECO:0000256" key="1">
    <source>
        <dbReference type="SAM" id="Phobius"/>
    </source>
</evidence>
<dbReference type="AlphaFoldDB" id="A0A4U2ZH44"/>
<accession>A0A4U2ZH44</accession>